<name>A0ABN7TA65_OIKDI</name>
<reference evidence="7 8" key="1">
    <citation type="submission" date="2021-04" db="EMBL/GenBank/DDBJ databases">
        <authorList>
            <person name="Bliznina A."/>
        </authorList>
    </citation>
    <scope>NUCLEOTIDE SEQUENCE [LARGE SCALE GENOMIC DNA]</scope>
</reference>
<keyword evidence="1" id="KW-0343">GTPase activation</keyword>
<accession>A0ABN7TA65</accession>
<comment type="subcellular location">
    <subcellularLocation>
        <location evidence="4">Nucleus</location>
    </subcellularLocation>
</comment>
<keyword evidence="4" id="KW-0539">Nucleus</keyword>
<evidence type="ECO:0000256" key="3">
    <source>
        <dbReference type="ARBA" id="ARBA00022737"/>
    </source>
</evidence>
<evidence type="ECO:0000256" key="2">
    <source>
        <dbReference type="ARBA" id="ARBA00022614"/>
    </source>
</evidence>
<dbReference type="InterPro" id="IPR027038">
    <property type="entry name" value="RanGap"/>
</dbReference>
<proteinExistence type="inferred from homology"/>
<keyword evidence="4" id="KW-0804">Transcription</keyword>
<gene>
    <name evidence="7" type="ORF">OKIOD_LOCUS16361</name>
</gene>
<dbReference type="SMART" id="SM00368">
    <property type="entry name" value="LRR_RI"/>
    <property type="match status" value="13"/>
</dbReference>
<feature type="domain" description="Transcription factor Tfb2 C-terminal" evidence="6">
    <location>
        <begin position="337"/>
        <end position="388"/>
    </location>
</feature>
<keyword evidence="2" id="KW-0433">Leucine-rich repeat</keyword>
<feature type="compositionally biased region" description="Acidic residues" evidence="5">
    <location>
        <begin position="717"/>
        <end position="739"/>
    </location>
</feature>
<dbReference type="InterPro" id="IPR004598">
    <property type="entry name" value="TFIIH_p52/Tfb2"/>
</dbReference>
<dbReference type="InterPro" id="IPR001611">
    <property type="entry name" value="Leu-rich_rpt"/>
</dbReference>
<protein>
    <recommendedName>
        <fullName evidence="4">General transcription factor IIH subunit 4</fullName>
    </recommendedName>
</protein>
<dbReference type="SUPFAM" id="SSF52047">
    <property type="entry name" value="RNI-like"/>
    <property type="match status" value="2"/>
</dbReference>
<dbReference type="Gene3D" id="1.25.40.200">
    <property type="entry name" value="Ran-GTPase activating protein 1, C-terminal domain"/>
    <property type="match status" value="1"/>
</dbReference>
<organism evidence="7 8">
    <name type="scientific">Oikopleura dioica</name>
    <name type="common">Tunicate</name>
    <dbReference type="NCBI Taxonomy" id="34765"/>
    <lineage>
        <taxon>Eukaryota</taxon>
        <taxon>Metazoa</taxon>
        <taxon>Chordata</taxon>
        <taxon>Tunicata</taxon>
        <taxon>Appendicularia</taxon>
        <taxon>Copelata</taxon>
        <taxon>Oikopleuridae</taxon>
        <taxon>Oikopleura</taxon>
    </lineage>
</organism>
<keyword evidence="3" id="KW-0677">Repeat</keyword>
<evidence type="ECO:0000256" key="4">
    <source>
        <dbReference type="RuleBase" id="RU364024"/>
    </source>
</evidence>
<dbReference type="InterPro" id="IPR036720">
    <property type="entry name" value="RanGAP1_C_sf"/>
</dbReference>
<evidence type="ECO:0000313" key="8">
    <source>
        <dbReference type="Proteomes" id="UP001158576"/>
    </source>
</evidence>
<dbReference type="InterPro" id="IPR040662">
    <property type="entry name" value="Tfb2_C"/>
</dbReference>
<dbReference type="Gene3D" id="3.80.10.10">
    <property type="entry name" value="Ribonuclease Inhibitor"/>
    <property type="match status" value="2"/>
</dbReference>
<dbReference type="PANTHER" id="PTHR24113:SF12">
    <property type="entry name" value="RAN GTPASE-ACTIVATING PROTEIN 1"/>
    <property type="match status" value="1"/>
</dbReference>
<evidence type="ECO:0000256" key="1">
    <source>
        <dbReference type="ARBA" id="ARBA00022468"/>
    </source>
</evidence>
<comment type="similarity">
    <text evidence="4">Belongs to the TFB2 family.</text>
</comment>
<keyword evidence="4" id="KW-0227">DNA damage</keyword>
<feature type="region of interest" description="Disordered" evidence="5">
    <location>
        <begin position="717"/>
        <end position="742"/>
    </location>
</feature>
<dbReference type="NCBIfam" id="TIGR00625">
    <property type="entry name" value="tfb2"/>
    <property type="match status" value="1"/>
</dbReference>
<keyword evidence="4" id="KW-0234">DNA repair</keyword>
<dbReference type="Pfam" id="PF18307">
    <property type="entry name" value="Tfb2_C"/>
    <property type="match status" value="1"/>
</dbReference>
<dbReference type="EMBL" id="OU015567">
    <property type="protein sequence ID" value="CAG5113492.1"/>
    <property type="molecule type" value="Genomic_DNA"/>
</dbReference>
<comment type="function">
    <text evidence="4">Component of the general transcription and DNA repair factor IIH (TFIIH) core complex which is involved in general and transcription-coupled nucleotide excision repair (NER) of damaged DNA.</text>
</comment>
<dbReference type="PANTHER" id="PTHR24113">
    <property type="entry name" value="RAN GTPASE-ACTIVATING PROTEIN 1"/>
    <property type="match status" value="1"/>
</dbReference>
<sequence>MSVFRELPQVAKHIIIRILFINQQIAKPLIESWVADEHREKFEEAMEIITGLRIWENTNDGIAYNLNNSFRTHLQEALFGGGETWRPAVETLGKDKNAKTVEQLDAYTKERWDQILSYLTQEQGKLSEEVISLLKYAGLCDANGEKRFQFLLLDRSSQVWYLLVQYLGYVQKLGLSLVNVLAFVLQLGYCSFGTDYPCDNSNQEICRVIQHFREMGLVFKRKSKEMRFYPTRLAQSISIAGGKKTSSEDVQEQFILVETNYRIYAYTDSELHYALISLFADVQYRFPYMIVAQMSRDSIQQSADYGISAEQILNYLRSSAHPVARKNKHWVPQVVSDNIHLWCKERDRLQFSDGLLYHQFLDQEAFEMLKSYAQDIRALVWSNDDRSQTVSCEKLANVKITTKEDAAPIVKAIESVDKLVTLNIDGISLGIDGAEAIADAISKTPTLKNCEWGNCFKARMLEEIPPALINLAKGLDKSGARIKKLDLSDNAFGPNGARGVKPILETDACLEMEELLLNNCGLGEGGGEIVGAGLEILNENIRKAGLTPKLKIFIAGRNRQEVKGSAALAVGFQKLGSLEEVTMHQNGITWKGAAALAEAFKHCPMRLINLNDNILTEKGAHAVALALRQIPTLEILDLGDCLLRDKGAQSLAAGLKSCPNIHTVIFSYSAVRIEGALKVLEALPLDQMEKIDLDGNCFGDEGCEQLQAISELVGDLENDEGDEDESENENAVTDSEDEAEHYQESSVDIVTELQVGCMKNVALGNEPSAVDEEFEAMLEESTTVDFHGKGLKVNDENDAQPIIDAINQKDRLITLRLSGNTLAPEGAKAIALALKGRNELQHLLLADIFTGRLKDEIPVAIQHLNDALNLGEGCRLRTLDLSDNAFGPNGAKAVEPWLRTKCCLKLQNLLLNNNGLGVFGAKMIANGLGDLFKLSQKLNVKLMLRKFIAGRNRLEIEGTAALAEQFGKIGSLEDYQSPQNGIQAKGIEALAIGLSTNSGLKILNINDNIVTERGVASLVPVFKNCKKLERLDLGDCLIRSKGAKIVAENLPGLPKLRQVNLSFNEVNANAGLAVANASGSLKLLESLNLNGNQFGEVGCEEILEAMKALKSEHKLVELDEDNGEPDEEDEDDIASATVEEFVESPSLETFLGLGEDRVELLQKVTGQAKEAAELAVKLMGSCNRSKLQESNVISVEKALDMLLRSLFRLVIRNFFVLHNLLDIFDISGNR</sequence>
<dbReference type="InterPro" id="IPR032675">
    <property type="entry name" value="LRR_dom_sf"/>
</dbReference>
<evidence type="ECO:0000313" key="7">
    <source>
        <dbReference type="EMBL" id="CAG5113492.1"/>
    </source>
</evidence>
<dbReference type="CDD" id="cd00116">
    <property type="entry name" value="LRR_RI"/>
    <property type="match status" value="2"/>
</dbReference>
<dbReference type="Proteomes" id="UP001158576">
    <property type="component" value="Chromosome 2"/>
</dbReference>
<keyword evidence="4" id="KW-0805">Transcription regulation</keyword>
<dbReference type="Pfam" id="PF03849">
    <property type="entry name" value="Tfb2"/>
    <property type="match status" value="1"/>
</dbReference>
<evidence type="ECO:0000259" key="6">
    <source>
        <dbReference type="Pfam" id="PF18307"/>
    </source>
</evidence>
<evidence type="ECO:0000256" key="5">
    <source>
        <dbReference type="SAM" id="MobiDB-lite"/>
    </source>
</evidence>
<dbReference type="Pfam" id="PF13516">
    <property type="entry name" value="LRR_6"/>
    <property type="match status" value="6"/>
</dbReference>
<keyword evidence="8" id="KW-1185">Reference proteome</keyword>